<dbReference type="PANTHER" id="PTHR28097:SF1">
    <property type="entry name" value="PHEROMONE A FACTOR RECEPTOR"/>
    <property type="match status" value="1"/>
</dbReference>
<evidence type="ECO:0000256" key="5">
    <source>
        <dbReference type="ARBA" id="ARBA00022989"/>
    </source>
</evidence>
<evidence type="ECO:0000256" key="9">
    <source>
        <dbReference type="ARBA" id="ARBA00023224"/>
    </source>
</evidence>
<evidence type="ECO:0000256" key="2">
    <source>
        <dbReference type="ARBA" id="ARBA00011085"/>
    </source>
</evidence>
<keyword evidence="4 10" id="KW-0812">Transmembrane</keyword>
<comment type="caution">
    <text evidence="11">The sequence shown here is derived from an EMBL/GenBank/DDBJ whole genome shotgun (WGS) entry which is preliminary data.</text>
</comment>
<dbReference type="GO" id="GO:0004932">
    <property type="term" value="F:mating-type factor pheromone receptor activity"/>
    <property type="evidence" value="ECO:0007669"/>
    <property type="project" value="InterPro"/>
</dbReference>
<feature type="transmembrane region" description="Helical" evidence="10">
    <location>
        <begin position="20"/>
        <end position="44"/>
    </location>
</feature>
<dbReference type="GO" id="GO:0000750">
    <property type="term" value="P:pheromone-dependent signal transduction involved in conjugation with cellular fusion"/>
    <property type="evidence" value="ECO:0007669"/>
    <property type="project" value="TreeGrafter"/>
</dbReference>
<evidence type="ECO:0000256" key="4">
    <source>
        <dbReference type="ARBA" id="ARBA00022692"/>
    </source>
</evidence>
<name>A0A4Z1HD33_9HELO</name>
<keyword evidence="5 10" id="KW-1133">Transmembrane helix</keyword>
<dbReference type="PANTHER" id="PTHR28097">
    <property type="entry name" value="PHEROMONE A FACTOR RECEPTOR"/>
    <property type="match status" value="1"/>
</dbReference>
<evidence type="ECO:0000256" key="10">
    <source>
        <dbReference type="SAM" id="Phobius"/>
    </source>
</evidence>
<feature type="transmembrane region" description="Helical" evidence="10">
    <location>
        <begin position="92"/>
        <end position="113"/>
    </location>
</feature>
<keyword evidence="8" id="KW-0675">Receptor</keyword>
<dbReference type="Proteomes" id="UP000297527">
    <property type="component" value="Unassembled WGS sequence"/>
</dbReference>
<evidence type="ECO:0000256" key="3">
    <source>
        <dbReference type="ARBA" id="ARBA00022507"/>
    </source>
</evidence>
<gene>
    <name evidence="11" type="ORF">BCON_0402g00030</name>
</gene>
<evidence type="ECO:0000256" key="8">
    <source>
        <dbReference type="ARBA" id="ARBA00023170"/>
    </source>
</evidence>
<protein>
    <recommendedName>
        <fullName evidence="13">G-protein coupled receptors family 1 profile domain-containing protein</fullName>
    </recommendedName>
</protein>
<organism evidence="11 12">
    <name type="scientific">Botryotinia convoluta</name>
    <dbReference type="NCBI Taxonomy" id="54673"/>
    <lineage>
        <taxon>Eukaryota</taxon>
        <taxon>Fungi</taxon>
        <taxon>Dikarya</taxon>
        <taxon>Ascomycota</taxon>
        <taxon>Pezizomycotina</taxon>
        <taxon>Leotiomycetes</taxon>
        <taxon>Helotiales</taxon>
        <taxon>Sclerotiniaceae</taxon>
        <taxon>Botryotinia</taxon>
    </lineage>
</organism>
<keyword evidence="9" id="KW-0807">Transducer</keyword>
<dbReference type="Pfam" id="PF02076">
    <property type="entry name" value="STE3"/>
    <property type="match status" value="1"/>
</dbReference>
<accession>A0A4Z1HD33</accession>
<comment type="similarity">
    <text evidence="2">Belongs to the G-protein coupled receptor 4 family.</text>
</comment>
<evidence type="ECO:0008006" key="13">
    <source>
        <dbReference type="Google" id="ProtNLM"/>
    </source>
</evidence>
<reference evidence="11 12" key="1">
    <citation type="submission" date="2017-12" db="EMBL/GenBank/DDBJ databases">
        <title>Comparative genomics of Botrytis spp.</title>
        <authorList>
            <person name="Valero-Jimenez C.A."/>
            <person name="Tapia P."/>
            <person name="Veloso J."/>
            <person name="Silva-Moreno E."/>
            <person name="Staats M."/>
            <person name="Valdes J.H."/>
            <person name="Van Kan J.A.L."/>
        </authorList>
    </citation>
    <scope>NUCLEOTIDE SEQUENCE [LARGE SCALE GENOMIC DNA]</scope>
    <source>
        <strain evidence="11 12">MUCL11595</strain>
    </source>
</reference>
<keyword evidence="12" id="KW-1185">Reference proteome</keyword>
<keyword evidence="6" id="KW-0297">G-protein coupled receptor</keyword>
<dbReference type="OrthoDB" id="2874149at2759"/>
<evidence type="ECO:0000313" key="11">
    <source>
        <dbReference type="EMBL" id="TGO45322.1"/>
    </source>
</evidence>
<proteinExistence type="inferred from homology"/>
<keyword evidence="3" id="KW-0589">Pheromone response</keyword>
<keyword evidence="7 10" id="KW-0472">Membrane</keyword>
<sequence length="145" mass="15871">MTTIISTGPDPPGVNYPVSANAITLPIFSIIFILLLIVPFRLLYRVSNIAACSLVIINIISLIFVAMNALLWPTDSLASRFSGNIVCDIQVLLRQALYTAMTSTTCCISLFLARASDEKKKSGKRLCFLFYDSDFTSSAALHNTN</sequence>
<dbReference type="GO" id="GO:0005886">
    <property type="term" value="C:plasma membrane"/>
    <property type="evidence" value="ECO:0007669"/>
    <property type="project" value="TreeGrafter"/>
</dbReference>
<evidence type="ECO:0000313" key="12">
    <source>
        <dbReference type="Proteomes" id="UP000297527"/>
    </source>
</evidence>
<dbReference type="InterPro" id="IPR001499">
    <property type="entry name" value="GPCR_STE3"/>
</dbReference>
<dbReference type="EMBL" id="PQXN01000400">
    <property type="protein sequence ID" value="TGO45322.1"/>
    <property type="molecule type" value="Genomic_DNA"/>
</dbReference>
<evidence type="ECO:0000256" key="1">
    <source>
        <dbReference type="ARBA" id="ARBA00004141"/>
    </source>
</evidence>
<comment type="subcellular location">
    <subcellularLocation>
        <location evidence="1">Membrane</location>
        <topology evidence="1">Multi-pass membrane protein</topology>
    </subcellularLocation>
</comment>
<evidence type="ECO:0000256" key="7">
    <source>
        <dbReference type="ARBA" id="ARBA00023136"/>
    </source>
</evidence>
<evidence type="ECO:0000256" key="6">
    <source>
        <dbReference type="ARBA" id="ARBA00023040"/>
    </source>
</evidence>
<dbReference type="AlphaFoldDB" id="A0A4Z1HD33"/>
<feature type="transmembrane region" description="Helical" evidence="10">
    <location>
        <begin position="51"/>
        <end position="72"/>
    </location>
</feature>